<name>A0A445FZ28_GLYSO</name>
<dbReference type="CDD" id="cd00303">
    <property type="entry name" value="retropepsin_like"/>
    <property type="match status" value="1"/>
</dbReference>
<evidence type="ECO:0000256" key="5">
    <source>
        <dbReference type="ARBA" id="ARBA00022723"/>
    </source>
</evidence>
<dbReference type="InterPro" id="IPR001330">
    <property type="entry name" value="Prenyltrans"/>
</dbReference>
<dbReference type="InterPro" id="IPR008930">
    <property type="entry name" value="Terpenoid_cyclase/PrenylTrfase"/>
</dbReference>
<feature type="compositionally biased region" description="Low complexity" evidence="8">
    <location>
        <begin position="191"/>
        <end position="203"/>
    </location>
</feature>
<evidence type="ECO:0000259" key="9">
    <source>
        <dbReference type="Pfam" id="PF00432"/>
    </source>
</evidence>
<reference evidence="10 11" key="1">
    <citation type="submission" date="2018-09" db="EMBL/GenBank/DDBJ databases">
        <title>A high-quality reference genome of wild soybean provides a powerful tool to mine soybean genomes.</title>
        <authorList>
            <person name="Xie M."/>
            <person name="Chung C.Y.L."/>
            <person name="Li M.-W."/>
            <person name="Wong F.-L."/>
            <person name="Chan T.-F."/>
            <person name="Lam H.-M."/>
        </authorList>
    </citation>
    <scope>NUCLEOTIDE SEQUENCE [LARGE SCALE GENOMIC DNA]</scope>
    <source>
        <strain evidence="11">cv. W05</strain>
        <tissue evidence="10">Hypocotyl of etiolated seedlings</tissue>
    </source>
</reference>
<dbReference type="GO" id="GO:0046872">
    <property type="term" value="F:metal ion binding"/>
    <property type="evidence" value="ECO:0007669"/>
    <property type="project" value="UniProtKB-KW"/>
</dbReference>
<comment type="caution">
    <text evidence="10">The sequence shown here is derived from an EMBL/GenBank/DDBJ whole genome shotgun (WGS) entry which is preliminary data.</text>
</comment>
<evidence type="ECO:0000256" key="4">
    <source>
        <dbReference type="ARBA" id="ARBA00022679"/>
    </source>
</evidence>
<keyword evidence="6" id="KW-0677">Repeat</keyword>
<evidence type="ECO:0000256" key="6">
    <source>
        <dbReference type="ARBA" id="ARBA00022737"/>
    </source>
</evidence>
<gene>
    <name evidence="10" type="ORF">D0Y65_049893</name>
</gene>
<dbReference type="Gene3D" id="2.40.70.10">
    <property type="entry name" value="Acid Proteases"/>
    <property type="match status" value="1"/>
</dbReference>
<evidence type="ECO:0000256" key="2">
    <source>
        <dbReference type="ARBA" id="ARBA00010497"/>
    </source>
</evidence>
<comment type="similarity">
    <text evidence="2">Belongs to the protein prenyltransferase subunit beta family.</text>
</comment>
<keyword evidence="11" id="KW-1185">Reference proteome</keyword>
<dbReference type="Gene3D" id="1.50.10.20">
    <property type="match status" value="1"/>
</dbReference>
<feature type="compositionally biased region" description="Pro residues" evidence="8">
    <location>
        <begin position="172"/>
        <end position="190"/>
    </location>
</feature>
<dbReference type="SUPFAM" id="SSF50630">
    <property type="entry name" value="Acid proteases"/>
    <property type="match status" value="1"/>
</dbReference>
<keyword evidence="7" id="KW-0862">Zinc</keyword>
<evidence type="ECO:0000313" key="10">
    <source>
        <dbReference type="EMBL" id="RZB54192.1"/>
    </source>
</evidence>
<evidence type="ECO:0000256" key="3">
    <source>
        <dbReference type="ARBA" id="ARBA00022602"/>
    </source>
</evidence>
<dbReference type="InterPro" id="IPR021109">
    <property type="entry name" value="Peptidase_aspartic_dom_sf"/>
</dbReference>
<comment type="cofactor">
    <cofactor evidence="1">
        <name>Zn(2+)</name>
        <dbReference type="ChEBI" id="CHEBI:29105"/>
    </cofactor>
</comment>
<evidence type="ECO:0000256" key="1">
    <source>
        <dbReference type="ARBA" id="ARBA00001947"/>
    </source>
</evidence>
<dbReference type="EMBL" id="QZWG01000018">
    <property type="protein sequence ID" value="RZB54192.1"/>
    <property type="molecule type" value="Genomic_DNA"/>
</dbReference>
<dbReference type="AlphaFoldDB" id="A0A445FZ28"/>
<dbReference type="InterPro" id="IPR045089">
    <property type="entry name" value="PGGT1B-like"/>
</dbReference>
<feature type="region of interest" description="Disordered" evidence="8">
    <location>
        <begin position="159"/>
        <end position="205"/>
    </location>
</feature>
<feature type="region of interest" description="Disordered" evidence="8">
    <location>
        <begin position="44"/>
        <end position="68"/>
    </location>
</feature>
<evidence type="ECO:0000256" key="8">
    <source>
        <dbReference type="SAM" id="MobiDB-lite"/>
    </source>
</evidence>
<evidence type="ECO:0000313" key="11">
    <source>
        <dbReference type="Proteomes" id="UP000289340"/>
    </source>
</evidence>
<keyword evidence="3" id="KW-0637">Prenyltransferase</keyword>
<keyword evidence="4 10" id="KW-0808">Transferase</keyword>
<feature type="compositionally biased region" description="Low complexity" evidence="8">
    <location>
        <begin position="53"/>
        <end position="65"/>
    </location>
</feature>
<sequence>MADNTSSKAVTDRLEEAVAKLMASQLSMSCKIDDLLNRMTHLETSHSVPCTPPSSSSNHSPQSPSDTFPRLKLEVSRFDGSDPTGWIFKITQFFEYHSTPDQERLTIASFYMEGAALAWFQWMHRNGQLTSWPAFLHALHTRFSSSTYKDPTGYSIPSAVSGPCSLGRPQHPRPSPAPAPSRPSPTPTLPPLLSQSPKTPTSSIPFKRLSPAKLALRREKGLCFNCDEKFSRGDKCASTLFLFVTEDDEPFQDTGQPTLSPFPDDETPSDTSSAQISLHALSGHLAPETLRVNGFIGNRGVCILIDGGSTHNFLHQALVTSLGLSTTATTLRVTVGNGDELHCHQLCPAVTVIIQAQPFIVDFHVLPQCGAEVVLGVQWLKSLGPILTDYSTLTMKFIYGGKLIELSGARAQNLDHISPSQLRRLVQSDTTSSYFHIRLDPPSTSTSPNIPTTTTQQLYPVVSRIVTGGATYCAIASLRLMGFIGDNILSSCASSSLIDAPLLLDWILQRQGTDGGFQGRPNKSSDTCYAFWIGAVLRILGGCKFVDSKALRGFLLSCQYKYGGFGKFPGEYPDLYHSYYGVTAFSLLEESALKSLCSELGIH</sequence>
<feature type="region of interest" description="Disordered" evidence="8">
    <location>
        <begin position="249"/>
        <end position="272"/>
    </location>
</feature>
<dbReference type="Pfam" id="PF00432">
    <property type="entry name" value="Prenyltrans"/>
    <property type="match status" value="1"/>
</dbReference>
<dbReference type="GO" id="GO:0004662">
    <property type="term" value="F:CAAX-protein geranylgeranyltransferase activity"/>
    <property type="evidence" value="ECO:0007669"/>
    <property type="project" value="TreeGrafter"/>
</dbReference>
<dbReference type="PANTHER" id="PTHR11774:SF4">
    <property type="entry name" value="GERANYLGERANYL TRANSFERASE TYPE-1 SUBUNIT BETA"/>
    <property type="match status" value="1"/>
</dbReference>
<keyword evidence="5" id="KW-0479">Metal-binding</keyword>
<proteinExistence type="inferred from homology"/>
<protein>
    <submittedName>
        <fullName evidence="10">Geranylgeranyl transferase type-1 subunit beta</fullName>
    </submittedName>
</protein>
<evidence type="ECO:0000256" key="7">
    <source>
        <dbReference type="ARBA" id="ARBA00022833"/>
    </source>
</evidence>
<dbReference type="Pfam" id="PF08284">
    <property type="entry name" value="RVP_2"/>
    <property type="match status" value="1"/>
</dbReference>
<dbReference type="PANTHER" id="PTHR11774">
    <property type="entry name" value="GERANYLGERANYL TRANSFERASE TYPE BETA SUBUNIT"/>
    <property type="match status" value="1"/>
</dbReference>
<dbReference type="GO" id="GO:0005953">
    <property type="term" value="C:CAAX-protein geranylgeranyltransferase complex"/>
    <property type="evidence" value="ECO:0007669"/>
    <property type="project" value="TreeGrafter"/>
</dbReference>
<dbReference type="Proteomes" id="UP000289340">
    <property type="component" value="Chromosome 18"/>
</dbReference>
<dbReference type="SUPFAM" id="SSF48239">
    <property type="entry name" value="Terpenoid cyclases/Protein prenyltransferases"/>
    <property type="match status" value="1"/>
</dbReference>
<feature type="domain" description="Prenyltransferase alpha-alpha toroid" evidence="9">
    <location>
        <begin position="468"/>
        <end position="597"/>
    </location>
</feature>
<organism evidence="10 11">
    <name type="scientific">Glycine soja</name>
    <name type="common">Wild soybean</name>
    <dbReference type="NCBI Taxonomy" id="3848"/>
    <lineage>
        <taxon>Eukaryota</taxon>
        <taxon>Viridiplantae</taxon>
        <taxon>Streptophyta</taxon>
        <taxon>Embryophyta</taxon>
        <taxon>Tracheophyta</taxon>
        <taxon>Spermatophyta</taxon>
        <taxon>Magnoliopsida</taxon>
        <taxon>eudicotyledons</taxon>
        <taxon>Gunneridae</taxon>
        <taxon>Pentapetalae</taxon>
        <taxon>rosids</taxon>
        <taxon>fabids</taxon>
        <taxon>Fabales</taxon>
        <taxon>Fabaceae</taxon>
        <taxon>Papilionoideae</taxon>
        <taxon>50 kb inversion clade</taxon>
        <taxon>NPAAA clade</taxon>
        <taxon>indigoferoid/millettioid clade</taxon>
        <taxon>Phaseoleae</taxon>
        <taxon>Glycine</taxon>
        <taxon>Glycine subgen. Soja</taxon>
    </lineage>
</organism>
<accession>A0A445FZ28</accession>